<organism evidence="1 2">
    <name type="scientific">Desulfofundulus salinus</name>
    <dbReference type="NCBI Taxonomy" id="2419843"/>
    <lineage>
        <taxon>Bacteria</taxon>
        <taxon>Bacillati</taxon>
        <taxon>Bacillota</taxon>
        <taxon>Clostridia</taxon>
        <taxon>Eubacteriales</taxon>
        <taxon>Peptococcaceae</taxon>
        <taxon>Desulfofundulus</taxon>
    </lineage>
</organism>
<protein>
    <submittedName>
        <fullName evidence="1">Uncharacterized protein</fullName>
    </submittedName>
</protein>
<accession>A0A494WV42</accession>
<evidence type="ECO:0000313" key="2">
    <source>
        <dbReference type="Proteomes" id="UP000271256"/>
    </source>
</evidence>
<dbReference type="AlphaFoldDB" id="A0A494WV42"/>
<reference evidence="1 2" key="1">
    <citation type="submission" date="2018-10" db="EMBL/GenBank/DDBJ databases">
        <authorList>
            <person name="Grouzdev D.S."/>
            <person name="Krutkina M.S."/>
            <person name="Tourova T.P."/>
            <person name="Nazina T.N."/>
        </authorList>
    </citation>
    <scope>NUCLEOTIDE SEQUENCE [LARGE SCALE GENOMIC DNA]</scope>
    <source>
        <strain evidence="1 2">435</strain>
    </source>
</reference>
<keyword evidence="2" id="KW-1185">Reference proteome</keyword>
<dbReference type="EMBL" id="RBWE01000001">
    <property type="protein sequence ID" value="RKO66891.1"/>
    <property type="molecule type" value="Genomic_DNA"/>
</dbReference>
<comment type="caution">
    <text evidence="1">The sequence shown here is derived from an EMBL/GenBank/DDBJ whole genome shotgun (WGS) entry which is preliminary data.</text>
</comment>
<gene>
    <name evidence="1" type="ORF">D7024_07990</name>
</gene>
<proteinExistence type="predicted"/>
<evidence type="ECO:0000313" key="1">
    <source>
        <dbReference type="EMBL" id="RKO66891.1"/>
    </source>
</evidence>
<dbReference type="Proteomes" id="UP000271256">
    <property type="component" value="Unassembled WGS sequence"/>
</dbReference>
<sequence length="68" mass="8245">MEYRYKYEPFDCVGAQKPFKWIMRNLNKGIVELFPEEKVVRVKGVVSQVFCTCTQEEWEKLLQRLQEK</sequence>
<name>A0A494WV42_9FIRM</name>